<protein>
    <submittedName>
        <fullName evidence="1">Uncharacterized protein</fullName>
    </submittedName>
</protein>
<dbReference type="Proteomes" id="UP001162992">
    <property type="component" value="Chromosome 17"/>
</dbReference>
<accession>A0ACC2B4S7</accession>
<reference evidence="2" key="1">
    <citation type="journal article" date="2024" name="Proc. Natl. Acad. Sci. U.S.A.">
        <title>Extraordinary preservation of gene collinearity over three hundred million years revealed in homosporous lycophytes.</title>
        <authorList>
            <person name="Li C."/>
            <person name="Wickell D."/>
            <person name="Kuo L.Y."/>
            <person name="Chen X."/>
            <person name="Nie B."/>
            <person name="Liao X."/>
            <person name="Peng D."/>
            <person name="Ji J."/>
            <person name="Jenkins J."/>
            <person name="Williams M."/>
            <person name="Shu S."/>
            <person name="Plott C."/>
            <person name="Barry K."/>
            <person name="Rajasekar S."/>
            <person name="Grimwood J."/>
            <person name="Han X."/>
            <person name="Sun S."/>
            <person name="Hou Z."/>
            <person name="He W."/>
            <person name="Dai G."/>
            <person name="Sun C."/>
            <person name="Schmutz J."/>
            <person name="Leebens-Mack J.H."/>
            <person name="Li F.W."/>
            <person name="Wang L."/>
        </authorList>
    </citation>
    <scope>NUCLEOTIDE SEQUENCE [LARGE SCALE GENOMIC DNA]</scope>
    <source>
        <strain evidence="2">cv. PW_Plant_1</strain>
    </source>
</reference>
<sequence>MDSVTSSDWKRLKVQELRDVLASRGLDTSGVKASLIQRLETSSKANNAESGSFSKEPEEQKQEPSLKSVSKENIILSIKDNVDSENSLPAIPVPETTRLIATGPKGLTSSETVDKSNFSASLSFLEKKRLRAERFKVGLHTSEEEKRSLRAAR</sequence>
<proteinExistence type="predicted"/>
<comment type="caution">
    <text evidence="1">The sequence shown here is derived from an EMBL/GenBank/DDBJ whole genome shotgun (WGS) entry which is preliminary data.</text>
</comment>
<gene>
    <name evidence="1" type="ORF">O6H91_17G019800</name>
</gene>
<dbReference type="EMBL" id="CM055108">
    <property type="protein sequence ID" value="KAJ7524761.1"/>
    <property type="molecule type" value="Genomic_DNA"/>
</dbReference>
<keyword evidence="2" id="KW-1185">Reference proteome</keyword>
<evidence type="ECO:0000313" key="2">
    <source>
        <dbReference type="Proteomes" id="UP001162992"/>
    </source>
</evidence>
<evidence type="ECO:0000313" key="1">
    <source>
        <dbReference type="EMBL" id="KAJ7524761.1"/>
    </source>
</evidence>
<name>A0ACC2B4S7_DIPCM</name>
<organism evidence="1 2">
    <name type="scientific">Diphasiastrum complanatum</name>
    <name type="common">Issler's clubmoss</name>
    <name type="synonym">Lycopodium complanatum</name>
    <dbReference type="NCBI Taxonomy" id="34168"/>
    <lineage>
        <taxon>Eukaryota</taxon>
        <taxon>Viridiplantae</taxon>
        <taxon>Streptophyta</taxon>
        <taxon>Embryophyta</taxon>
        <taxon>Tracheophyta</taxon>
        <taxon>Lycopodiopsida</taxon>
        <taxon>Lycopodiales</taxon>
        <taxon>Lycopodiaceae</taxon>
        <taxon>Lycopodioideae</taxon>
        <taxon>Diphasiastrum</taxon>
    </lineage>
</organism>